<feature type="transmembrane region" description="Helical" evidence="6">
    <location>
        <begin position="58"/>
        <end position="79"/>
    </location>
</feature>
<evidence type="ECO:0000256" key="5">
    <source>
        <dbReference type="ARBA" id="ARBA00023136"/>
    </source>
</evidence>
<accession>A0A6I6CZB1</accession>
<dbReference type="Pfam" id="PF03706">
    <property type="entry name" value="LPG_synthase_TM"/>
    <property type="match status" value="1"/>
</dbReference>
<keyword evidence="4 6" id="KW-1133">Transmembrane helix</keyword>
<dbReference type="PANTHER" id="PTHR37693:SF1">
    <property type="entry name" value="INTEGRAL MEMBRANE PROTEIN"/>
    <property type="match status" value="1"/>
</dbReference>
<gene>
    <name evidence="7" type="ORF">GM160_03185</name>
</gene>
<dbReference type="NCBIfam" id="TIGR00374">
    <property type="entry name" value="flippase-like domain"/>
    <property type="match status" value="1"/>
</dbReference>
<evidence type="ECO:0000256" key="1">
    <source>
        <dbReference type="ARBA" id="ARBA00004651"/>
    </source>
</evidence>
<keyword evidence="8" id="KW-1185">Reference proteome</keyword>
<evidence type="ECO:0000256" key="6">
    <source>
        <dbReference type="SAM" id="Phobius"/>
    </source>
</evidence>
<evidence type="ECO:0000256" key="2">
    <source>
        <dbReference type="ARBA" id="ARBA00022475"/>
    </source>
</evidence>
<keyword evidence="5 6" id="KW-0472">Membrane</keyword>
<feature type="transmembrane region" description="Helical" evidence="6">
    <location>
        <begin position="173"/>
        <end position="193"/>
    </location>
</feature>
<keyword evidence="2" id="KW-1003">Cell membrane</keyword>
<feature type="transmembrane region" description="Helical" evidence="6">
    <location>
        <begin position="24"/>
        <end position="43"/>
    </location>
</feature>
<comment type="subcellular location">
    <subcellularLocation>
        <location evidence="1">Cell membrane</location>
        <topology evidence="1">Multi-pass membrane protein</topology>
    </subcellularLocation>
</comment>
<evidence type="ECO:0000256" key="3">
    <source>
        <dbReference type="ARBA" id="ARBA00022692"/>
    </source>
</evidence>
<feature type="transmembrane region" description="Helical" evidence="6">
    <location>
        <begin position="144"/>
        <end position="161"/>
    </location>
</feature>
<name>A0A6I6CZB1_9GAMM</name>
<evidence type="ECO:0000313" key="7">
    <source>
        <dbReference type="EMBL" id="QGT77978.1"/>
    </source>
</evidence>
<dbReference type="EMBL" id="CP046415">
    <property type="protein sequence ID" value="QGT77978.1"/>
    <property type="molecule type" value="Genomic_DNA"/>
</dbReference>
<dbReference type="GO" id="GO:0005886">
    <property type="term" value="C:plasma membrane"/>
    <property type="evidence" value="ECO:0007669"/>
    <property type="project" value="UniProtKB-SubCell"/>
</dbReference>
<feature type="transmembrane region" description="Helical" evidence="6">
    <location>
        <begin position="100"/>
        <end position="124"/>
    </location>
</feature>
<reference evidence="7 8" key="1">
    <citation type="submission" date="2019-11" db="EMBL/GenBank/DDBJ databases">
        <authorList>
            <person name="Zhang J."/>
            <person name="Sun C."/>
        </authorList>
    </citation>
    <scope>NUCLEOTIDE SEQUENCE [LARGE SCALE GENOMIC DNA]</scope>
    <source>
        <strain evidence="8">sp2</strain>
    </source>
</reference>
<dbReference type="AlphaFoldDB" id="A0A6I6CZB1"/>
<dbReference type="Proteomes" id="UP000427716">
    <property type="component" value="Chromosome"/>
</dbReference>
<feature type="transmembrane region" description="Helical" evidence="6">
    <location>
        <begin position="249"/>
        <end position="273"/>
    </location>
</feature>
<dbReference type="RefSeq" id="WP_156228048.1">
    <property type="nucleotide sequence ID" value="NZ_CP046415.1"/>
</dbReference>
<protein>
    <submittedName>
        <fullName evidence="7">Flippase-like domain-containing protein</fullName>
    </submittedName>
</protein>
<sequence length="358" mass="40100">MTDPHHHPERFEIQDEPAFRGRRLFWFALLFVGLSAAGIWAVYSQVAGHEIVWDARLLGWQLLLASLALLLVYFAADGLRLWFTLRALGHSIPLTAMARLVFLNIFVSNITPLATGGGVAQVWFMRRRGVPVGTGLTATTIRTALAVLFIFGATPILLVTLPGAEGAAQSDSLVITLSVSVALYLGFFTILVMRSNWLLRPMLGLLKALRALHLIGPRRHHRWRHRLVRELQRFAHGFVRYFQGRKLDIAASFLFTAIFLLALFSFPALLFWALGYGFDYWLVIGRMVMTTFVMYFSPTPGASGIAEGVFGYFFRDVVTASHLVLVTVAWRALTIYLGMLIGLFVTQREIAATRRDAS</sequence>
<proteinExistence type="predicted"/>
<dbReference type="KEGG" id="ghl:GM160_03185"/>
<dbReference type="PANTHER" id="PTHR37693">
    <property type="entry name" value="PHOSPHATIDYLGLYCEROL LYSYLTRANSFERASE"/>
    <property type="match status" value="1"/>
</dbReference>
<evidence type="ECO:0000313" key="8">
    <source>
        <dbReference type="Proteomes" id="UP000427716"/>
    </source>
</evidence>
<feature type="transmembrane region" description="Helical" evidence="6">
    <location>
        <begin position="317"/>
        <end position="345"/>
    </location>
</feature>
<evidence type="ECO:0000256" key="4">
    <source>
        <dbReference type="ARBA" id="ARBA00022989"/>
    </source>
</evidence>
<keyword evidence="3 6" id="KW-0812">Transmembrane</keyword>
<dbReference type="InterPro" id="IPR022791">
    <property type="entry name" value="L-PG_synthase/AglD"/>
</dbReference>
<organism evidence="7 8">
    <name type="scientific">Guyparkeria halophila</name>
    <dbReference type="NCBI Taxonomy" id="47960"/>
    <lineage>
        <taxon>Bacteria</taxon>
        <taxon>Pseudomonadati</taxon>
        <taxon>Pseudomonadota</taxon>
        <taxon>Gammaproteobacteria</taxon>
        <taxon>Chromatiales</taxon>
        <taxon>Thioalkalibacteraceae</taxon>
        <taxon>Guyparkeria</taxon>
    </lineage>
</organism>